<dbReference type="FunFam" id="3.40.630.30:FF:000105">
    <property type="entry name" value="Glucosamine 6-phosphate N-acetyltransferase"/>
    <property type="match status" value="1"/>
</dbReference>
<dbReference type="InterPro" id="IPR000182">
    <property type="entry name" value="GNAT_dom"/>
</dbReference>
<dbReference type="STRING" id="1353952.A0A165EHQ2"/>
<dbReference type="UniPathway" id="UPA00113">
    <property type="reaction ID" value="UER00529"/>
</dbReference>
<dbReference type="GO" id="GO:0006048">
    <property type="term" value="P:UDP-N-acetylglucosamine biosynthetic process"/>
    <property type="evidence" value="ECO:0007669"/>
    <property type="project" value="UniProtKB-UniRule"/>
</dbReference>
<comment type="catalytic activity">
    <reaction evidence="5 6">
        <text>D-glucosamine 6-phosphate + acetyl-CoA = N-acetyl-D-glucosamine 6-phosphate + CoA + H(+)</text>
        <dbReference type="Rhea" id="RHEA:10292"/>
        <dbReference type="ChEBI" id="CHEBI:15378"/>
        <dbReference type="ChEBI" id="CHEBI:57287"/>
        <dbReference type="ChEBI" id="CHEBI:57288"/>
        <dbReference type="ChEBI" id="CHEBI:57513"/>
        <dbReference type="ChEBI" id="CHEBI:58725"/>
        <dbReference type="EC" id="2.3.1.4"/>
    </reaction>
</comment>
<dbReference type="EMBL" id="KV424005">
    <property type="protein sequence ID" value="KZT54891.1"/>
    <property type="molecule type" value="Genomic_DNA"/>
</dbReference>
<dbReference type="Gene3D" id="3.40.630.30">
    <property type="match status" value="1"/>
</dbReference>
<reference evidence="9 10" key="1">
    <citation type="journal article" date="2016" name="Mol. Biol. Evol.">
        <title>Comparative Genomics of Early-Diverging Mushroom-Forming Fungi Provides Insights into the Origins of Lignocellulose Decay Capabilities.</title>
        <authorList>
            <person name="Nagy L.G."/>
            <person name="Riley R."/>
            <person name="Tritt A."/>
            <person name="Adam C."/>
            <person name="Daum C."/>
            <person name="Floudas D."/>
            <person name="Sun H."/>
            <person name="Yadav J.S."/>
            <person name="Pangilinan J."/>
            <person name="Larsson K.H."/>
            <person name="Matsuura K."/>
            <person name="Barry K."/>
            <person name="Labutti K."/>
            <person name="Kuo R."/>
            <person name="Ohm R.A."/>
            <person name="Bhattacharya S.S."/>
            <person name="Shirouzu T."/>
            <person name="Yoshinaga Y."/>
            <person name="Martin F.M."/>
            <person name="Grigoriev I.V."/>
            <person name="Hibbett D.S."/>
        </authorList>
    </citation>
    <scope>NUCLEOTIDE SEQUENCE [LARGE SCALE GENOMIC DNA]</scope>
    <source>
        <strain evidence="9 10">HHB12733</strain>
    </source>
</reference>
<evidence type="ECO:0000256" key="4">
    <source>
        <dbReference type="ARBA" id="ARBA00023315"/>
    </source>
</evidence>
<dbReference type="GO" id="GO:0004343">
    <property type="term" value="F:glucosamine 6-phosphate N-acetyltransferase activity"/>
    <property type="evidence" value="ECO:0007669"/>
    <property type="project" value="UniProtKB-UniRule"/>
</dbReference>
<dbReference type="PANTHER" id="PTHR13355">
    <property type="entry name" value="GLUCOSAMINE 6-PHOSPHATE N-ACETYLTRANSFERASE"/>
    <property type="match status" value="1"/>
</dbReference>
<protein>
    <recommendedName>
        <fullName evidence="6">Glucosamine 6-phosphate N-acetyltransferase</fullName>
        <ecNumber evidence="6">2.3.1.4</ecNumber>
    </recommendedName>
</protein>
<feature type="domain" description="N-acetyltransferase" evidence="8">
    <location>
        <begin position="18"/>
        <end position="171"/>
    </location>
</feature>
<proteinExistence type="inferred from homology"/>
<keyword evidence="4 6" id="KW-0012">Acyltransferase</keyword>
<evidence type="ECO:0000256" key="6">
    <source>
        <dbReference type="RuleBase" id="RU365086"/>
    </source>
</evidence>
<keyword evidence="10" id="KW-1185">Reference proteome</keyword>
<evidence type="ECO:0000256" key="7">
    <source>
        <dbReference type="SAM" id="MobiDB-lite"/>
    </source>
</evidence>
<dbReference type="Pfam" id="PF00583">
    <property type="entry name" value="Acetyltransf_1"/>
    <property type="match status" value="1"/>
</dbReference>
<dbReference type="InterPro" id="IPR016181">
    <property type="entry name" value="Acyl_CoA_acyltransferase"/>
</dbReference>
<dbReference type="PANTHER" id="PTHR13355:SF11">
    <property type="entry name" value="GLUCOSAMINE 6-PHOSPHATE N-ACETYLTRANSFERASE"/>
    <property type="match status" value="1"/>
</dbReference>
<evidence type="ECO:0000259" key="8">
    <source>
        <dbReference type="PROSITE" id="PS51186"/>
    </source>
</evidence>
<sequence>MSLFPPSLLPPSTLPDDLVLRPLHTEDLQLGHLDVLSVLSPTPALSPAQYTAIVQSMLARPDTYYPLVVFSPSSNKILACATLIVERKFLRGGGLVGHIEDVAVSQLAQGKGLGKVLVVALARLAESLGCYKCILDCSQDNIPFYEKCGFYQKEYEMVQYFGAAKKSQPTPSATSTAAAPEPSKPANL</sequence>
<evidence type="ECO:0000256" key="1">
    <source>
        <dbReference type="ARBA" id="ARBA00004832"/>
    </source>
</evidence>
<evidence type="ECO:0000313" key="10">
    <source>
        <dbReference type="Proteomes" id="UP000076842"/>
    </source>
</evidence>
<comment type="pathway">
    <text evidence="1 6">Nucleotide-sugar biosynthesis; UDP-N-acetyl-alpha-D-glucosamine biosynthesis; N-acetyl-alpha-D-glucosamine 1-phosphate from alpha-D-glucosamine 6-phosphate (route I): step 1/2.</text>
</comment>
<dbReference type="PROSITE" id="PS51186">
    <property type="entry name" value="GNAT"/>
    <property type="match status" value="1"/>
</dbReference>
<feature type="region of interest" description="Disordered" evidence="7">
    <location>
        <begin position="166"/>
        <end position="188"/>
    </location>
</feature>
<evidence type="ECO:0000256" key="5">
    <source>
        <dbReference type="ARBA" id="ARBA00048964"/>
    </source>
</evidence>
<dbReference type="InterPro" id="IPR039143">
    <property type="entry name" value="GNPNAT1-like"/>
</dbReference>
<dbReference type="OrthoDB" id="10039976at2759"/>
<evidence type="ECO:0000256" key="2">
    <source>
        <dbReference type="ARBA" id="ARBA00006048"/>
    </source>
</evidence>
<dbReference type="FunCoup" id="A0A165EHQ2">
    <property type="interactions" value="149"/>
</dbReference>
<dbReference type="InParanoid" id="A0A165EHQ2"/>
<comment type="similarity">
    <text evidence="2 6">Belongs to the acetyltransferase family. GNA1 subfamily.</text>
</comment>
<dbReference type="SUPFAM" id="SSF55729">
    <property type="entry name" value="Acyl-CoA N-acyltransferases (Nat)"/>
    <property type="match status" value="1"/>
</dbReference>
<evidence type="ECO:0000313" key="9">
    <source>
        <dbReference type="EMBL" id="KZT54891.1"/>
    </source>
</evidence>
<dbReference type="CDD" id="cd04301">
    <property type="entry name" value="NAT_SF"/>
    <property type="match status" value="1"/>
</dbReference>
<evidence type="ECO:0000256" key="3">
    <source>
        <dbReference type="ARBA" id="ARBA00022679"/>
    </source>
</evidence>
<dbReference type="Proteomes" id="UP000076842">
    <property type="component" value="Unassembled WGS sequence"/>
</dbReference>
<name>A0A165EHQ2_9BASI</name>
<accession>A0A165EHQ2</accession>
<dbReference type="AlphaFoldDB" id="A0A165EHQ2"/>
<gene>
    <name evidence="9" type="ORF">CALCODRAFT_485207</name>
</gene>
<dbReference type="EC" id="2.3.1.4" evidence="6"/>
<organism evidence="9 10">
    <name type="scientific">Calocera cornea HHB12733</name>
    <dbReference type="NCBI Taxonomy" id="1353952"/>
    <lineage>
        <taxon>Eukaryota</taxon>
        <taxon>Fungi</taxon>
        <taxon>Dikarya</taxon>
        <taxon>Basidiomycota</taxon>
        <taxon>Agaricomycotina</taxon>
        <taxon>Dacrymycetes</taxon>
        <taxon>Dacrymycetales</taxon>
        <taxon>Dacrymycetaceae</taxon>
        <taxon>Calocera</taxon>
    </lineage>
</organism>
<keyword evidence="3 6" id="KW-0808">Transferase</keyword>